<dbReference type="GO" id="GO:0005737">
    <property type="term" value="C:cytoplasm"/>
    <property type="evidence" value="ECO:0007669"/>
    <property type="project" value="TreeGrafter"/>
</dbReference>
<dbReference type="Proteomes" id="UP000014760">
    <property type="component" value="Unassembled WGS sequence"/>
</dbReference>
<dbReference type="OMA" id="RNQHINK"/>
<keyword evidence="6" id="KW-1185">Reference proteome</keyword>
<dbReference type="SUPFAM" id="SSF48350">
    <property type="entry name" value="GTPase activation domain, GAP"/>
    <property type="match status" value="1"/>
</dbReference>
<dbReference type="SMART" id="SM00324">
    <property type="entry name" value="RhoGAP"/>
    <property type="match status" value="1"/>
</dbReference>
<dbReference type="Gene3D" id="1.10.555.10">
    <property type="entry name" value="Rho GTPase activation protein"/>
    <property type="match status" value="1"/>
</dbReference>
<feature type="region of interest" description="Disordered" evidence="2">
    <location>
        <begin position="700"/>
        <end position="724"/>
    </location>
</feature>
<dbReference type="HOGENOM" id="CLU_382290_0_0_1"/>
<evidence type="ECO:0000256" key="1">
    <source>
        <dbReference type="ARBA" id="ARBA00022468"/>
    </source>
</evidence>
<dbReference type="EMBL" id="KB301608">
    <property type="protein sequence ID" value="ELU05337.1"/>
    <property type="molecule type" value="Genomic_DNA"/>
</dbReference>
<dbReference type="Pfam" id="PF00620">
    <property type="entry name" value="RhoGAP"/>
    <property type="match status" value="1"/>
</dbReference>
<evidence type="ECO:0000313" key="4">
    <source>
        <dbReference type="EMBL" id="ELU05337.1"/>
    </source>
</evidence>
<evidence type="ECO:0000256" key="2">
    <source>
        <dbReference type="SAM" id="MobiDB-lite"/>
    </source>
</evidence>
<feature type="region of interest" description="Disordered" evidence="2">
    <location>
        <begin position="117"/>
        <end position="149"/>
    </location>
</feature>
<name>R7UN13_CAPTE</name>
<dbReference type="STRING" id="283909.R7UN13"/>
<protein>
    <recommendedName>
        <fullName evidence="3">Rho-GAP domain-containing protein</fullName>
    </recommendedName>
</protein>
<gene>
    <name evidence="4" type="ORF">CAPTEDRAFT_221307</name>
</gene>
<keyword evidence="1" id="KW-0343">GTPase activation</keyword>
<organism evidence="4">
    <name type="scientific">Capitella teleta</name>
    <name type="common">Polychaete worm</name>
    <dbReference type="NCBI Taxonomy" id="283909"/>
    <lineage>
        <taxon>Eukaryota</taxon>
        <taxon>Metazoa</taxon>
        <taxon>Spiralia</taxon>
        <taxon>Lophotrochozoa</taxon>
        <taxon>Annelida</taxon>
        <taxon>Polychaeta</taxon>
        <taxon>Sedentaria</taxon>
        <taxon>Scolecida</taxon>
        <taxon>Capitellidae</taxon>
        <taxon>Capitella</taxon>
    </lineage>
</organism>
<feature type="domain" description="Rho-GAP" evidence="3">
    <location>
        <begin position="168"/>
        <end position="356"/>
    </location>
</feature>
<dbReference type="GO" id="GO:0051056">
    <property type="term" value="P:regulation of small GTPase mediated signal transduction"/>
    <property type="evidence" value="ECO:0007669"/>
    <property type="project" value="TreeGrafter"/>
</dbReference>
<reference evidence="4 6" key="2">
    <citation type="journal article" date="2013" name="Nature">
        <title>Insights into bilaterian evolution from three spiralian genomes.</title>
        <authorList>
            <person name="Simakov O."/>
            <person name="Marletaz F."/>
            <person name="Cho S.J."/>
            <person name="Edsinger-Gonzales E."/>
            <person name="Havlak P."/>
            <person name="Hellsten U."/>
            <person name="Kuo D.H."/>
            <person name="Larsson T."/>
            <person name="Lv J."/>
            <person name="Arendt D."/>
            <person name="Savage R."/>
            <person name="Osoegawa K."/>
            <person name="de Jong P."/>
            <person name="Grimwood J."/>
            <person name="Chapman J.A."/>
            <person name="Shapiro H."/>
            <person name="Aerts A."/>
            <person name="Otillar R.P."/>
            <person name="Terry A.Y."/>
            <person name="Boore J.L."/>
            <person name="Grigoriev I.V."/>
            <person name="Lindberg D.R."/>
            <person name="Seaver E.C."/>
            <person name="Weisblat D.A."/>
            <person name="Putnam N.H."/>
            <person name="Rokhsar D.S."/>
        </authorList>
    </citation>
    <scope>NUCLEOTIDE SEQUENCE</scope>
    <source>
        <strain evidence="4 6">I ESC-2004</strain>
    </source>
</reference>
<sequence>MITQAVTTVTVQYTKSRRLALLDTSTVVDVLDWWILPSRSALHETSDHPPSMAQVNCKDETRLVVERCSPPPDQHDLLRLKSCNAEKLHTLCKMHLSFLLDLPGSSLEQFLGAGSSGASDDVTQDSNQKVVSDSSASSSTGASQDKASTRWFARRKKDNKFGRGVFGCPLTFSLLTHIRPLFDHLNKPQCLQQEGLFRKCGNINRQRILRELVESTPDTGSEVIESQLNSGNFSPHDVANLLKAFLGELPQPLLTEKHFVAHTQVPDMAPCKHLQTVQLLLQLLPQVNLRLLDQLLRLLVNVVKEESNKMTVGALATLFAPHILVPRKVTASELQMVGPTIAKSVSFMIHHSSEIFQPPVALMRDVSCCWKELKQDLSSETSPSRSCAVDGMCSDFCNRVDREDLPVHTIVSFADRKASQLAANQTDTQVALAELYAHVSRMPDSTKKKKILKQFTKANGPTTPQEKNHKRSRSLGESLKKIVNRNHKRQGSGNSIQLKAVSNSESKSTLLSLENQENEPIIPHKYTPVIKSGRKYLSPNSLIGVSCTPNHRLNRLKHHSLQQDVLPSSPRVHIVEMGSPGGPLHPSKVVCSPHQRQNRLKHHLLQQDALPSSPRVHVVEAGSSPLHQSKVTSSKQMCSSSSLADHNTRCSPISKPWFQSRTRSSHLRAQMKVAQAPITPEKQHPPPTPFISPITHTMSKASTSVKASMMTPGSRKPMALVQTP</sequence>
<proteinExistence type="predicted"/>
<dbReference type="PANTHER" id="PTHR14963">
    <property type="entry name" value="RHO GTPASE ACTIVATING PROTEIN 18,19-RELATED"/>
    <property type="match status" value="1"/>
</dbReference>
<evidence type="ECO:0000259" key="3">
    <source>
        <dbReference type="PROSITE" id="PS50238"/>
    </source>
</evidence>
<dbReference type="PROSITE" id="PS50238">
    <property type="entry name" value="RHOGAP"/>
    <property type="match status" value="1"/>
</dbReference>
<evidence type="ECO:0000313" key="5">
    <source>
        <dbReference type="EnsemblMetazoa" id="CapteP221307"/>
    </source>
</evidence>
<dbReference type="GO" id="GO:0005096">
    <property type="term" value="F:GTPase activator activity"/>
    <property type="evidence" value="ECO:0007669"/>
    <property type="project" value="UniProtKB-KW"/>
</dbReference>
<dbReference type="OrthoDB" id="10061772at2759"/>
<dbReference type="InterPro" id="IPR008936">
    <property type="entry name" value="Rho_GTPase_activation_prot"/>
</dbReference>
<feature type="compositionally biased region" description="Low complexity" evidence="2">
    <location>
        <begin position="126"/>
        <end position="146"/>
    </location>
</feature>
<dbReference type="PANTHER" id="PTHR14963:SF7">
    <property type="entry name" value="RHO GTPASE-ACTIVATING PROTEIN 19"/>
    <property type="match status" value="1"/>
</dbReference>
<dbReference type="InterPro" id="IPR000198">
    <property type="entry name" value="RhoGAP_dom"/>
</dbReference>
<dbReference type="EnsemblMetazoa" id="CapteT221307">
    <property type="protein sequence ID" value="CapteP221307"/>
    <property type="gene ID" value="CapteG221307"/>
</dbReference>
<feature type="region of interest" description="Disordered" evidence="2">
    <location>
        <begin position="455"/>
        <end position="475"/>
    </location>
</feature>
<evidence type="ECO:0000313" key="6">
    <source>
        <dbReference type="Proteomes" id="UP000014760"/>
    </source>
</evidence>
<dbReference type="EMBL" id="AMQN01007870">
    <property type="status" value="NOT_ANNOTATED_CDS"/>
    <property type="molecule type" value="Genomic_DNA"/>
</dbReference>
<dbReference type="GO" id="GO:0007165">
    <property type="term" value="P:signal transduction"/>
    <property type="evidence" value="ECO:0007669"/>
    <property type="project" value="InterPro"/>
</dbReference>
<reference evidence="6" key="1">
    <citation type="submission" date="2012-12" db="EMBL/GenBank/DDBJ databases">
        <authorList>
            <person name="Hellsten U."/>
            <person name="Grimwood J."/>
            <person name="Chapman J.A."/>
            <person name="Shapiro H."/>
            <person name="Aerts A."/>
            <person name="Otillar R.P."/>
            <person name="Terry A.Y."/>
            <person name="Boore J.L."/>
            <person name="Simakov O."/>
            <person name="Marletaz F."/>
            <person name="Cho S.-J."/>
            <person name="Edsinger-Gonzales E."/>
            <person name="Havlak P."/>
            <person name="Kuo D.-H."/>
            <person name="Larsson T."/>
            <person name="Lv J."/>
            <person name="Arendt D."/>
            <person name="Savage R."/>
            <person name="Osoegawa K."/>
            <person name="de Jong P."/>
            <person name="Lindberg D.R."/>
            <person name="Seaver E.C."/>
            <person name="Weisblat D.A."/>
            <person name="Putnam N.H."/>
            <person name="Grigoriev I.V."/>
            <person name="Rokhsar D.S."/>
        </authorList>
    </citation>
    <scope>NUCLEOTIDE SEQUENCE</scope>
    <source>
        <strain evidence="6">I ESC-2004</strain>
    </source>
</reference>
<dbReference type="AlphaFoldDB" id="R7UN13"/>
<reference evidence="5" key="3">
    <citation type="submission" date="2015-06" db="UniProtKB">
        <authorList>
            <consortium name="EnsemblMetazoa"/>
        </authorList>
    </citation>
    <scope>IDENTIFICATION</scope>
</reference>
<accession>R7UN13</accession>